<dbReference type="Proteomes" id="UP000183208">
    <property type="component" value="Unassembled WGS sequence"/>
</dbReference>
<dbReference type="EMBL" id="FNTI01000001">
    <property type="protein sequence ID" value="SEE17593.1"/>
    <property type="molecule type" value="Genomic_DNA"/>
</dbReference>
<dbReference type="SUPFAM" id="SSF53720">
    <property type="entry name" value="ALDH-like"/>
    <property type="match status" value="1"/>
</dbReference>
<comment type="similarity">
    <text evidence="1">Belongs to the aldehyde dehydrogenase family.</text>
</comment>
<evidence type="ECO:0000313" key="6">
    <source>
        <dbReference type="EMBL" id="SEE17593.1"/>
    </source>
</evidence>
<accession>A0A1H5GPA1</accession>
<dbReference type="Gene3D" id="3.40.605.10">
    <property type="entry name" value="Aldehyde Dehydrogenase, Chain A, domain 1"/>
    <property type="match status" value="1"/>
</dbReference>
<dbReference type="FunFam" id="3.40.309.10:FF:000009">
    <property type="entry name" value="Aldehyde dehydrogenase A"/>
    <property type="match status" value="1"/>
</dbReference>
<dbReference type="InterPro" id="IPR016162">
    <property type="entry name" value="Ald_DH_N"/>
</dbReference>
<dbReference type="GO" id="GO:0004030">
    <property type="term" value="F:aldehyde dehydrogenase [NAD(P)+] activity"/>
    <property type="evidence" value="ECO:0007669"/>
    <property type="project" value="InterPro"/>
</dbReference>
<name>A0A1H5GPA1_9BRAD</name>
<dbReference type="Gene3D" id="3.40.309.10">
    <property type="entry name" value="Aldehyde Dehydrogenase, Chain A, domain 2"/>
    <property type="match status" value="1"/>
</dbReference>
<evidence type="ECO:0000256" key="3">
    <source>
        <dbReference type="ARBA" id="ARBA00023002"/>
    </source>
</evidence>
<dbReference type="Pfam" id="PF00171">
    <property type="entry name" value="Aldedh"/>
    <property type="match status" value="1"/>
</dbReference>
<proteinExistence type="inferred from homology"/>
<dbReference type="PANTHER" id="PTHR43217:SF2">
    <property type="entry name" value="SUCCINATE-SEMIALDEHYDE DEHYDROGENASE [NADP(+)]"/>
    <property type="match status" value="1"/>
</dbReference>
<dbReference type="InterPro" id="IPR015590">
    <property type="entry name" value="Aldehyde_DH_dom"/>
</dbReference>
<dbReference type="OrthoDB" id="9812625at2"/>
<feature type="domain" description="Aldehyde dehydrogenase" evidence="5">
    <location>
        <begin position="30"/>
        <end position="478"/>
    </location>
</feature>
<gene>
    <name evidence="6" type="ORF">SAMN05444171_6527</name>
</gene>
<sequence length="486" mass="52816">MATSKTSRSGEQGAPAKTSVDQPRPTAPRATLPSVNPYNGQTLKTYLEMSAEDVDNAIAKAHDCFPTWRRVSFVERASLLHRAAALCRERIDELARLMTLEMGKRIPEGREEVELCARIFEYYAHRGEEFLRPQTLRSPLGDGTLLNEPLGVLFGIQPWNYPCYQVVRFAAPNLMAGNVVLLKHSTSVQQCAEAIDLLFRDASFPTGAYTNLVVTAGLANKVVDDDRVQGVSFTGSDTSGARVAERAGRYVKKTIMELGGSDPFVVLDDADMKLTIDRAVFGKMTNMGQSCVAAKRFILLQSVSDEFVDGFRERLAALKMGDPLDESTGVAPLSSVKAAARLEDQVNRSVAGGAHVVLGGKRPSPDSAFFEPTILTNVKKGTPAYDEELFGPVAAVMAVPDQETAIAVANDTKYGLGGSVYTRDLERGRRVADQIDAGMVFVNHPAWIHEDMPFGGIKNSGYGRETGPLGIQEFVNKKLLRAPLSA</sequence>
<dbReference type="InterPro" id="IPR047110">
    <property type="entry name" value="GABD/Sad-like"/>
</dbReference>
<evidence type="ECO:0000256" key="1">
    <source>
        <dbReference type="ARBA" id="ARBA00009986"/>
    </source>
</evidence>
<reference evidence="6 7" key="1">
    <citation type="submission" date="2016-10" db="EMBL/GenBank/DDBJ databases">
        <authorList>
            <person name="de Groot N.N."/>
        </authorList>
    </citation>
    <scope>NUCLEOTIDE SEQUENCE [LARGE SCALE GENOMIC DNA]</scope>
    <source>
        <strain evidence="6 7">GAS522</strain>
    </source>
</reference>
<dbReference type="FunFam" id="3.40.605.10:FF:000012">
    <property type="entry name" value="NAD-dependent succinate-semialdehyde dehydrogenase"/>
    <property type="match status" value="1"/>
</dbReference>
<evidence type="ECO:0000259" key="5">
    <source>
        <dbReference type="Pfam" id="PF00171"/>
    </source>
</evidence>
<dbReference type="PANTHER" id="PTHR43217">
    <property type="entry name" value="SUCCINATE SEMIALDEHYDE DEHYDROGENASE [NAD(P)+] SAD"/>
    <property type="match status" value="1"/>
</dbReference>
<evidence type="ECO:0000313" key="7">
    <source>
        <dbReference type="Proteomes" id="UP000183208"/>
    </source>
</evidence>
<feature type="compositionally biased region" description="Polar residues" evidence="4">
    <location>
        <begin position="1"/>
        <end position="10"/>
    </location>
</feature>
<dbReference type="InterPro" id="IPR016163">
    <property type="entry name" value="Ald_DH_C"/>
</dbReference>
<dbReference type="CDD" id="cd07100">
    <property type="entry name" value="ALDH_SSADH1_GabD1"/>
    <property type="match status" value="1"/>
</dbReference>
<dbReference type="AlphaFoldDB" id="A0A1H5GPA1"/>
<evidence type="ECO:0000256" key="4">
    <source>
        <dbReference type="SAM" id="MobiDB-lite"/>
    </source>
</evidence>
<keyword evidence="3" id="KW-0560">Oxidoreductase</keyword>
<dbReference type="GO" id="GO:0004777">
    <property type="term" value="F:succinate-semialdehyde dehydrogenase (NAD+) activity"/>
    <property type="evidence" value="ECO:0007669"/>
    <property type="project" value="TreeGrafter"/>
</dbReference>
<keyword evidence="2" id="KW-0521">NADP</keyword>
<organism evidence="6 7">
    <name type="scientific">Bradyrhizobium lablabi</name>
    <dbReference type="NCBI Taxonomy" id="722472"/>
    <lineage>
        <taxon>Bacteria</taxon>
        <taxon>Pseudomonadati</taxon>
        <taxon>Pseudomonadota</taxon>
        <taxon>Alphaproteobacteria</taxon>
        <taxon>Hyphomicrobiales</taxon>
        <taxon>Nitrobacteraceae</taxon>
        <taxon>Bradyrhizobium</taxon>
    </lineage>
</organism>
<dbReference type="InterPro" id="IPR016161">
    <property type="entry name" value="Ald_DH/histidinol_DH"/>
</dbReference>
<evidence type="ECO:0000256" key="2">
    <source>
        <dbReference type="ARBA" id="ARBA00022857"/>
    </source>
</evidence>
<dbReference type="RefSeq" id="WP_083387651.1">
    <property type="nucleotide sequence ID" value="NZ_FNTI01000001.1"/>
</dbReference>
<feature type="region of interest" description="Disordered" evidence="4">
    <location>
        <begin position="1"/>
        <end position="37"/>
    </location>
</feature>
<dbReference type="InterPro" id="IPR044148">
    <property type="entry name" value="ALDH_GabD1-like"/>
</dbReference>
<protein>
    <submittedName>
        <fullName evidence="6">Succinate-semialdehyde dehydrogenase / glutarate-semialdehyde dehydrogenase</fullName>
    </submittedName>
</protein>